<evidence type="ECO:0008006" key="4">
    <source>
        <dbReference type="Google" id="ProtNLM"/>
    </source>
</evidence>
<reference evidence="2 3" key="1">
    <citation type="submission" date="2014-04" db="EMBL/GenBank/DDBJ databases">
        <authorList>
            <consortium name="DOE Joint Genome Institute"/>
            <person name="Kuo A."/>
            <person name="Kohler A."/>
            <person name="Jargeat P."/>
            <person name="Nagy L.G."/>
            <person name="Floudas D."/>
            <person name="Copeland A."/>
            <person name="Barry K.W."/>
            <person name="Cichocki N."/>
            <person name="Veneault-Fourrey C."/>
            <person name="LaButti K."/>
            <person name="Lindquist E.A."/>
            <person name="Lipzen A."/>
            <person name="Lundell T."/>
            <person name="Morin E."/>
            <person name="Murat C."/>
            <person name="Sun H."/>
            <person name="Tunlid A."/>
            <person name="Henrissat B."/>
            <person name="Grigoriev I.V."/>
            <person name="Hibbett D.S."/>
            <person name="Martin F."/>
            <person name="Nordberg H.P."/>
            <person name="Cantor M.N."/>
            <person name="Hua S.X."/>
        </authorList>
    </citation>
    <scope>NUCLEOTIDE SEQUENCE [LARGE SCALE GENOMIC DNA]</scope>
    <source>
        <strain evidence="2 3">Ve08.2h10</strain>
    </source>
</reference>
<feature type="compositionally biased region" description="Low complexity" evidence="1">
    <location>
        <begin position="221"/>
        <end position="240"/>
    </location>
</feature>
<protein>
    <recommendedName>
        <fullName evidence="4">Retrotransposon Copia-like N-terminal domain-containing protein</fullName>
    </recommendedName>
</protein>
<dbReference type="OrthoDB" id="3066115at2759"/>
<name>A0A0D0D8C8_9AGAM</name>
<proteinExistence type="predicted"/>
<reference evidence="3" key="2">
    <citation type="submission" date="2015-01" db="EMBL/GenBank/DDBJ databases">
        <title>Evolutionary Origins and Diversification of the Mycorrhizal Mutualists.</title>
        <authorList>
            <consortium name="DOE Joint Genome Institute"/>
            <consortium name="Mycorrhizal Genomics Consortium"/>
            <person name="Kohler A."/>
            <person name="Kuo A."/>
            <person name="Nagy L.G."/>
            <person name="Floudas D."/>
            <person name="Copeland A."/>
            <person name="Barry K.W."/>
            <person name="Cichocki N."/>
            <person name="Veneault-Fourrey C."/>
            <person name="LaButti K."/>
            <person name="Lindquist E.A."/>
            <person name="Lipzen A."/>
            <person name="Lundell T."/>
            <person name="Morin E."/>
            <person name="Murat C."/>
            <person name="Riley R."/>
            <person name="Ohm R."/>
            <person name="Sun H."/>
            <person name="Tunlid A."/>
            <person name="Henrissat B."/>
            <person name="Grigoriev I.V."/>
            <person name="Hibbett D.S."/>
            <person name="Martin F."/>
        </authorList>
    </citation>
    <scope>NUCLEOTIDE SEQUENCE [LARGE SCALE GENOMIC DNA]</scope>
    <source>
        <strain evidence="3">Ve08.2h10</strain>
    </source>
</reference>
<sequence>MADGKEESSLNKNVPRFNGMNFATWRPTMRAYLQMIGAWCLTNGTAAFPVDAADRAAWRLLDDRACGSMSLSLRPHYNHLVLEEHTNPGPPVVVLAAGVFSNFSTAVKFKIHERDNVPAKLGELDGLFNCITALKLAENLRAMIMLSTLPDSWDQLAATLLGTIALADLTPATIIPRIHEESARRKEHSSSSNRLNVIRHNMTSCNICHKGHSTQNHWYKPSDNQPSGSGSQNQQAGPSNCPQGTHDNTHGRGRGRGNNNRGRGRGGNTSRGKGKGRANTIETGVENALTTYDGYDKEDFTHMEDYNDKTASNSADITFPTLNPPAEEARNFFLEGICSSTIRPNGF</sequence>
<gene>
    <name evidence="2" type="ORF">PAXRUDRAFT_18071</name>
</gene>
<evidence type="ECO:0000313" key="3">
    <source>
        <dbReference type="Proteomes" id="UP000054538"/>
    </source>
</evidence>
<accession>A0A0D0D8C8</accession>
<dbReference type="HOGENOM" id="CLU_049074_0_0_1"/>
<evidence type="ECO:0000313" key="2">
    <source>
        <dbReference type="EMBL" id="KIK76619.1"/>
    </source>
</evidence>
<dbReference type="InParanoid" id="A0A0D0D8C8"/>
<dbReference type="Proteomes" id="UP000054538">
    <property type="component" value="Unassembled WGS sequence"/>
</dbReference>
<evidence type="ECO:0000256" key="1">
    <source>
        <dbReference type="SAM" id="MobiDB-lite"/>
    </source>
</evidence>
<organism evidence="2 3">
    <name type="scientific">Paxillus rubicundulus Ve08.2h10</name>
    <dbReference type="NCBI Taxonomy" id="930991"/>
    <lineage>
        <taxon>Eukaryota</taxon>
        <taxon>Fungi</taxon>
        <taxon>Dikarya</taxon>
        <taxon>Basidiomycota</taxon>
        <taxon>Agaricomycotina</taxon>
        <taxon>Agaricomycetes</taxon>
        <taxon>Agaricomycetidae</taxon>
        <taxon>Boletales</taxon>
        <taxon>Paxilineae</taxon>
        <taxon>Paxillaceae</taxon>
        <taxon>Paxillus</taxon>
    </lineage>
</organism>
<dbReference type="AlphaFoldDB" id="A0A0D0D8C8"/>
<dbReference type="EMBL" id="KN827387">
    <property type="protein sequence ID" value="KIK76619.1"/>
    <property type="molecule type" value="Genomic_DNA"/>
</dbReference>
<feature type="region of interest" description="Disordered" evidence="1">
    <location>
        <begin position="216"/>
        <end position="285"/>
    </location>
</feature>
<keyword evidence="3" id="KW-1185">Reference proteome</keyword>